<accession>A0AAV1D7B8</accession>
<feature type="compositionally biased region" description="Low complexity" evidence="1">
    <location>
        <begin position="9"/>
        <end position="24"/>
    </location>
</feature>
<feature type="region of interest" description="Disordered" evidence="1">
    <location>
        <begin position="1"/>
        <end position="24"/>
    </location>
</feature>
<gene>
    <name evidence="2" type="ORF">OLC1_LOCUS12071</name>
</gene>
<dbReference type="EMBL" id="OX459121">
    <property type="protein sequence ID" value="CAI9102778.1"/>
    <property type="molecule type" value="Genomic_DNA"/>
</dbReference>
<evidence type="ECO:0000313" key="2">
    <source>
        <dbReference type="EMBL" id="CAI9102778.1"/>
    </source>
</evidence>
<reference evidence="2" key="1">
    <citation type="submission" date="2023-03" db="EMBL/GenBank/DDBJ databases">
        <authorList>
            <person name="Julca I."/>
        </authorList>
    </citation>
    <scope>NUCLEOTIDE SEQUENCE</scope>
</reference>
<name>A0AAV1D7B8_OLDCO</name>
<feature type="compositionally biased region" description="Polar residues" evidence="1">
    <location>
        <begin position="67"/>
        <end position="81"/>
    </location>
</feature>
<proteinExistence type="predicted"/>
<dbReference type="AlphaFoldDB" id="A0AAV1D7B8"/>
<sequence length="106" mass="11491">MVRPSVVTSGSSFSKGELSSSSKNKMKLSMVIGSGPSPVRSISSLPSNLKGGVFIIDLRTKMASQPWTSARQQIQHDSSSNMAAAPARQQMLRLQLRRHSSRHLPS</sequence>
<dbReference type="Proteomes" id="UP001161247">
    <property type="component" value="Chromosome 4"/>
</dbReference>
<evidence type="ECO:0000256" key="1">
    <source>
        <dbReference type="SAM" id="MobiDB-lite"/>
    </source>
</evidence>
<protein>
    <submittedName>
        <fullName evidence="2">OLC1v1001110C1</fullName>
    </submittedName>
</protein>
<organism evidence="2 3">
    <name type="scientific">Oldenlandia corymbosa var. corymbosa</name>
    <dbReference type="NCBI Taxonomy" id="529605"/>
    <lineage>
        <taxon>Eukaryota</taxon>
        <taxon>Viridiplantae</taxon>
        <taxon>Streptophyta</taxon>
        <taxon>Embryophyta</taxon>
        <taxon>Tracheophyta</taxon>
        <taxon>Spermatophyta</taxon>
        <taxon>Magnoliopsida</taxon>
        <taxon>eudicotyledons</taxon>
        <taxon>Gunneridae</taxon>
        <taxon>Pentapetalae</taxon>
        <taxon>asterids</taxon>
        <taxon>lamiids</taxon>
        <taxon>Gentianales</taxon>
        <taxon>Rubiaceae</taxon>
        <taxon>Rubioideae</taxon>
        <taxon>Spermacoceae</taxon>
        <taxon>Hedyotis-Oldenlandia complex</taxon>
        <taxon>Oldenlandia</taxon>
    </lineage>
</organism>
<keyword evidence="3" id="KW-1185">Reference proteome</keyword>
<evidence type="ECO:0000313" key="3">
    <source>
        <dbReference type="Proteomes" id="UP001161247"/>
    </source>
</evidence>
<feature type="region of interest" description="Disordered" evidence="1">
    <location>
        <begin position="67"/>
        <end position="89"/>
    </location>
</feature>